<proteinExistence type="inferred from homology"/>
<evidence type="ECO:0000256" key="6">
    <source>
        <dbReference type="ARBA" id="ARBA00023136"/>
    </source>
</evidence>
<feature type="transmembrane region" description="Helical" evidence="7">
    <location>
        <begin position="273"/>
        <end position="294"/>
    </location>
</feature>
<evidence type="ECO:0000313" key="11">
    <source>
        <dbReference type="Proteomes" id="UP000237684"/>
    </source>
</evidence>
<dbReference type="Gene3D" id="1.10.3720.10">
    <property type="entry name" value="MetI-like"/>
    <property type="match status" value="1"/>
</dbReference>
<keyword evidence="11" id="KW-1185">Reference proteome</keyword>
<dbReference type="InterPro" id="IPR035906">
    <property type="entry name" value="MetI-like_sf"/>
</dbReference>
<evidence type="ECO:0000256" key="3">
    <source>
        <dbReference type="ARBA" id="ARBA00022475"/>
    </source>
</evidence>
<dbReference type="InterPro" id="IPR000515">
    <property type="entry name" value="MetI-like"/>
</dbReference>
<dbReference type="CDD" id="cd06261">
    <property type="entry name" value="TM_PBP2"/>
    <property type="match status" value="1"/>
</dbReference>
<keyword evidence="4 7" id="KW-0812">Transmembrane</keyword>
<keyword evidence="2 7" id="KW-0813">Transport</keyword>
<dbReference type="PROSITE" id="PS50928">
    <property type="entry name" value="ABC_TM1"/>
    <property type="match status" value="1"/>
</dbReference>
<accession>A0A2S8SQJ0</accession>
<comment type="caution">
    <text evidence="10">The sequence shown here is derived from an EMBL/GenBank/DDBJ whole genome shotgun (WGS) entry which is preliminary data.</text>
</comment>
<feature type="transmembrane region" description="Helical" evidence="7">
    <location>
        <begin position="140"/>
        <end position="162"/>
    </location>
</feature>
<organism evidence="10 11">
    <name type="scientific">Abditibacterium utsteinense</name>
    <dbReference type="NCBI Taxonomy" id="1960156"/>
    <lineage>
        <taxon>Bacteria</taxon>
        <taxon>Pseudomonadati</taxon>
        <taxon>Abditibacteriota</taxon>
        <taxon>Abditibacteriia</taxon>
        <taxon>Abditibacteriales</taxon>
        <taxon>Abditibacteriaceae</taxon>
        <taxon>Abditibacterium</taxon>
    </lineage>
</organism>
<keyword evidence="6 7" id="KW-0472">Membrane</keyword>
<dbReference type="RefSeq" id="WP_106380833.1">
    <property type="nucleotide sequence ID" value="NZ_NIGF01000016.1"/>
</dbReference>
<evidence type="ECO:0000256" key="1">
    <source>
        <dbReference type="ARBA" id="ARBA00004651"/>
    </source>
</evidence>
<dbReference type="PANTHER" id="PTHR43744">
    <property type="entry name" value="ABC TRANSPORTER PERMEASE PROTEIN MG189-RELATED-RELATED"/>
    <property type="match status" value="1"/>
</dbReference>
<dbReference type="InParanoid" id="A0A2S8SQJ0"/>
<dbReference type="PANTHER" id="PTHR43744:SF12">
    <property type="entry name" value="ABC TRANSPORTER PERMEASE PROTEIN MG189-RELATED"/>
    <property type="match status" value="1"/>
</dbReference>
<dbReference type="OrthoDB" id="9787837at2"/>
<evidence type="ECO:0000313" key="10">
    <source>
        <dbReference type="EMBL" id="PQV63072.1"/>
    </source>
</evidence>
<keyword evidence="3" id="KW-1003">Cell membrane</keyword>
<reference evidence="10 11" key="1">
    <citation type="journal article" date="2018" name="Syst. Appl. Microbiol.">
        <title>Abditibacterium utsteinense sp. nov., the first cultivated member of candidate phylum FBP, isolated from ice-free Antarctic soil samples.</title>
        <authorList>
            <person name="Tahon G."/>
            <person name="Tytgat B."/>
            <person name="Lebbe L."/>
            <person name="Carlier A."/>
            <person name="Willems A."/>
        </authorList>
    </citation>
    <scope>NUCLEOTIDE SEQUENCE [LARGE SCALE GENOMIC DNA]</scope>
    <source>
        <strain evidence="10 11">LMG 29911</strain>
    </source>
</reference>
<dbReference type="Pfam" id="PF00528">
    <property type="entry name" value="BPD_transp_1"/>
    <property type="match status" value="1"/>
</dbReference>
<feature type="compositionally biased region" description="Low complexity" evidence="8">
    <location>
        <begin position="13"/>
        <end position="23"/>
    </location>
</feature>
<name>A0A2S8SQJ0_9BACT</name>
<dbReference type="AlphaFoldDB" id="A0A2S8SQJ0"/>
<sequence>MQNQSQSLPPVPSSTTASTTVAPKQRRAKRRPLSPATIFRTLALLWLSALFLLPFYLIARNSLLTNAQITAPNWTWLPTSPRLENFRELFTATQETPVPPIVTGLFNSALISVTTFVFQMLISSMAGYALARIPARGRNIVFYLIVATLMIPGAVTFVPSYAVMASLGGVNTRWGIMVPGFFSAFSIFLFRQFYLRFPTEIEEAGRLDGLSYFGVYWRLLLPNSTGILMALGVLTFIGSWNSFVWPLVIGQDPSTWTIQVVLSTFLTAQTINLSQLFAAAAVGVLPLVLVFLWMQRYIVEGAKFSSGKE</sequence>
<evidence type="ECO:0000256" key="8">
    <source>
        <dbReference type="SAM" id="MobiDB-lite"/>
    </source>
</evidence>
<feature type="domain" description="ABC transmembrane type-1" evidence="9">
    <location>
        <begin position="105"/>
        <end position="294"/>
    </location>
</feature>
<keyword evidence="5 7" id="KW-1133">Transmembrane helix</keyword>
<dbReference type="SUPFAM" id="SSF161098">
    <property type="entry name" value="MetI-like"/>
    <property type="match status" value="1"/>
</dbReference>
<feature type="transmembrane region" description="Helical" evidence="7">
    <location>
        <begin position="215"/>
        <end position="237"/>
    </location>
</feature>
<evidence type="ECO:0000256" key="2">
    <source>
        <dbReference type="ARBA" id="ARBA00022448"/>
    </source>
</evidence>
<dbReference type="GO" id="GO:0005886">
    <property type="term" value="C:plasma membrane"/>
    <property type="evidence" value="ECO:0007669"/>
    <property type="project" value="UniProtKB-SubCell"/>
</dbReference>
<evidence type="ECO:0000256" key="5">
    <source>
        <dbReference type="ARBA" id="ARBA00022989"/>
    </source>
</evidence>
<dbReference type="Proteomes" id="UP000237684">
    <property type="component" value="Unassembled WGS sequence"/>
</dbReference>
<evidence type="ECO:0000259" key="9">
    <source>
        <dbReference type="PROSITE" id="PS50928"/>
    </source>
</evidence>
<comment type="similarity">
    <text evidence="7">Belongs to the binding-protein-dependent transport system permease family.</text>
</comment>
<feature type="transmembrane region" description="Helical" evidence="7">
    <location>
        <begin position="105"/>
        <end position="128"/>
    </location>
</feature>
<evidence type="ECO:0000256" key="4">
    <source>
        <dbReference type="ARBA" id="ARBA00022692"/>
    </source>
</evidence>
<protein>
    <submittedName>
        <fullName evidence="10">Multiple sugar transport system permease protein</fullName>
    </submittedName>
</protein>
<dbReference type="GO" id="GO:0055085">
    <property type="term" value="P:transmembrane transport"/>
    <property type="evidence" value="ECO:0007669"/>
    <property type="project" value="InterPro"/>
</dbReference>
<feature type="transmembrane region" description="Helical" evidence="7">
    <location>
        <begin position="37"/>
        <end position="58"/>
    </location>
</feature>
<gene>
    <name evidence="10" type="ORF">B1R32_11649</name>
</gene>
<evidence type="ECO:0000256" key="7">
    <source>
        <dbReference type="RuleBase" id="RU363032"/>
    </source>
</evidence>
<comment type="subcellular location">
    <subcellularLocation>
        <location evidence="1 7">Cell membrane</location>
        <topology evidence="1 7">Multi-pass membrane protein</topology>
    </subcellularLocation>
</comment>
<dbReference type="EMBL" id="NIGF01000016">
    <property type="protein sequence ID" value="PQV63072.1"/>
    <property type="molecule type" value="Genomic_DNA"/>
</dbReference>
<feature type="region of interest" description="Disordered" evidence="8">
    <location>
        <begin position="1"/>
        <end position="29"/>
    </location>
</feature>
<feature type="transmembrane region" description="Helical" evidence="7">
    <location>
        <begin position="174"/>
        <end position="194"/>
    </location>
</feature>
<keyword evidence="10" id="KW-0762">Sugar transport</keyword>